<gene>
    <name evidence="2" type="ORF">SFRICE_029999</name>
</gene>
<feature type="compositionally biased region" description="Polar residues" evidence="1">
    <location>
        <begin position="65"/>
        <end position="85"/>
    </location>
</feature>
<name>A0A2H1WCP3_SPOFR</name>
<sequence>MTRVTELHGKSEFDDDYIGIKSSNDFTRLGRDERENIRLLLTKTDTFSTPAFRARAPVNPLGSPQLRQQLNTSSHSSKPIYNLQP</sequence>
<reference evidence="2" key="1">
    <citation type="submission" date="2016-07" db="EMBL/GenBank/DDBJ databases">
        <authorList>
            <person name="Bretaudeau A."/>
        </authorList>
    </citation>
    <scope>NUCLEOTIDE SEQUENCE</scope>
    <source>
        <strain evidence="2">Rice</strain>
        <tissue evidence="2">Whole body</tissue>
    </source>
</reference>
<dbReference type="EMBL" id="ODYU01007702">
    <property type="protein sequence ID" value="SOQ50726.1"/>
    <property type="molecule type" value="Genomic_DNA"/>
</dbReference>
<proteinExistence type="predicted"/>
<accession>A0A2H1WCP3</accession>
<evidence type="ECO:0000313" key="2">
    <source>
        <dbReference type="EMBL" id="SOQ50726.1"/>
    </source>
</evidence>
<feature type="region of interest" description="Disordered" evidence="1">
    <location>
        <begin position="54"/>
        <end position="85"/>
    </location>
</feature>
<dbReference type="AlphaFoldDB" id="A0A2H1WCP3"/>
<organism evidence="2">
    <name type="scientific">Spodoptera frugiperda</name>
    <name type="common">Fall armyworm</name>
    <dbReference type="NCBI Taxonomy" id="7108"/>
    <lineage>
        <taxon>Eukaryota</taxon>
        <taxon>Metazoa</taxon>
        <taxon>Ecdysozoa</taxon>
        <taxon>Arthropoda</taxon>
        <taxon>Hexapoda</taxon>
        <taxon>Insecta</taxon>
        <taxon>Pterygota</taxon>
        <taxon>Neoptera</taxon>
        <taxon>Endopterygota</taxon>
        <taxon>Lepidoptera</taxon>
        <taxon>Glossata</taxon>
        <taxon>Ditrysia</taxon>
        <taxon>Noctuoidea</taxon>
        <taxon>Noctuidae</taxon>
        <taxon>Amphipyrinae</taxon>
        <taxon>Spodoptera</taxon>
    </lineage>
</organism>
<protein>
    <submittedName>
        <fullName evidence="2">SFRICE_029999</fullName>
    </submittedName>
</protein>
<evidence type="ECO:0000256" key="1">
    <source>
        <dbReference type="SAM" id="MobiDB-lite"/>
    </source>
</evidence>